<keyword evidence="2" id="KW-1185">Reference proteome</keyword>
<comment type="caution">
    <text evidence="1">The sequence shown here is derived from an EMBL/GenBank/DDBJ whole genome shotgun (WGS) entry which is preliminary data.</text>
</comment>
<dbReference type="Proteomes" id="UP001500928">
    <property type="component" value="Unassembled WGS sequence"/>
</dbReference>
<sequence length="195" mass="21598">MLSAVVSDEQVQPDDVDAWRAWLAEHHDRGHGVWLVTWKPRTGRPTVGYEESVEQALCFGWIDSTTRSLDDERTAMWFGPRRRGSGWARSNKQRIARLEEAGLVAPAGRALIDAAKADGSWTMLDDVEDLVVPPDLAAAFDAHPGAREQWDGFSRSARRAMLVWLVEAKRPATRAGRITKIADAAAVGEKAFPPQ</sequence>
<proteinExistence type="predicted"/>
<evidence type="ECO:0000313" key="2">
    <source>
        <dbReference type="Proteomes" id="UP001500928"/>
    </source>
</evidence>
<dbReference type="Pfam" id="PF13376">
    <property type="entry name" value="OmdA"/>
    <property type="match status" value="1"/>
</dbReference>
<reference evidence="2" key="1">
    <citation type="journal article" date="2019" name="Int. J. Syst. Evol. Microbiol.">
        <title>The Global Catalogue of Microorganisms (GCM) 10K type strain sequencing project: providing services to taxonomists for standard genome sequencing and annotation.</title>
        <authorList>
            <consortium name="The Broad Institute Genomics Platform"/>
            <consortium name="The Broad Institute Genome Sequencing Center for Infectious Disease"/>
            <person name="Wu L."/>
            <person name="Ma J."/>
        </authorList>
    </citation>
    <scope>NUCLEOTIDE SEQUENCE [LARGE SCALE GENOMIC DNA]</scope>
    <source>
        <strain evidence="2">JCM 17979</strain>
    </source>
</reference>
<protein>
    <submittedName>
        <fullName evidence="1">YdeI/OmpD-associated family protein</fullName>
    </submittedName>
</protein>
<gene>
    <name evidence="1" type="ORF">GCM10023200_16580</name>
</gene>
<dbReference type="EMBL" id="BAABHO010000010">
    <property type="protein sequence ID" value="GAA4783758.1"/>
    <property type="molecule type" value="Genomic_DNA"/>
</dbReference>
<accession>A0ABP9AMZ0</accession>
<organism evidence="1 2">
    <name type="scientific">Actinomycetospora chlora</name>
    <dbReference type="NCBI Taxonomy" id="663608"/>
    <lineage>
        <taxon>Bacteria</taxon>
        <taxon>Bacillati</taxon>
        <taxon>Actinomycetota</taxon>
        <taxon>Actinomycetes</taxon>
        <taxon>Pseudonocardiales</taxon>
        <taxon>Pseudonocardiaceae</taxon>
        <taxon>Actinomycetospora</taxon>
    </lineage>
</organism>
<evidence type="ECO:0000313" key="1">
    <source>
        <dbReference type="EMBL" id="GAA4783758.1"/>
    </source>
</evidence>
<name>A0ABP9AMZ0_9PSEU</name>